<gene>
    <name evidence="5" type="ORF">SBAD_LOCUS8304</name>
</gene>
<feature type="domain" description="RGS" evidence="2">
    <location>
        <begin position="235"/>
        <end position="362"/>
    </location>
</feature>
<dbReference type="InterPro" id="IPR013937">
    <property type="entry name" value="Sorting_nexin_C"/>
</dbReference>
<dbReference type="SUPFAM" id="SSF64268">
    <property type="entry name" value="PX domain"/>
    <property type="match status" value="1"/>
</dbReference>
<feature type="domain" description="PX" evidence="3">
    <location>
        <begin position="391"/>
        <end position="512"/>
    </location>
</feature>
<dbReference type="WBParaSite" id="SBAD_0000861301-mRNA-1">
    <property type="protein sequence ID" value="SBAD_0000861301-mRNA-1"/>
    <property type="gene ID" value="SBAD_0000861301"/>
</dbReference>
<dbReference type="SMART" id="SM00312">
    <property type="entry name" value="PX"/>
    <property type="match status" value="1"/>
</dbReference>
<comment type="similarity">
    <text evidence="1">Belongs to the sorting nexin family.</text>
</comment>
<dbReference type="GO" id="GO:0035091">
    <property type="term" value="F:phosphatidylinositol binding"/>
    <property type="evidence" value="ECO:0007669"/>
    <property type="project" value="InterPro"/>
</dbReference>
<dbReference type="AlphaFoldDB" id="A0A183IXF6"/>
<dbReference type="InterPro" id="IPR016137">
    <property type="entry name" value="RGS"/>
</dbReference>
<evidence type="ECO:0000313" key="5">
    <source>
        <dbReference type="EMBL" id="VDP16394.1"/>
    </source>
</evidence>
<reference evidence="5 6" key="2">
    <citation type="submission" date="2018-11" db="EMBL/GenBank/DDBJ databases">
        <authorList>
            <consortium name="Pathogen Informatics"/>
        </authorList>
    </citation>
    <scope>NUCLEOTIDE SEQUENCE [LARGE SCALE GENOMIC DNA]</scope>
</reference>
<feature type="domain" description="PXA" evidence="4">
    <location>
        <begin position="1"/>
        <end position="144"/>
    </location>
</feature>
<dbReference type="Pfam" id="PF02194">
    <property type="entry name" value="PXA"/>
    <property type="match status" value="1"/>
</dbReference>
<dbReference type="OrthoDB" id="5772781at2759"/>
<dbReference type="SUPFAM" id="SSF48097">
    <property type="entry name" value="Regulator of G-protein signaling, RGS"/>
    <property type="match status" value="1"/>
</dbReference>
<evidence type="ECO:0000256" key="1">
    <source>
        <dbReference type="ARBA" id="ARBA00010883"/>
    </source>
</evidence>
<proteinExistence type="inferred from homology"/>
<sequence>MSNVHSLINIDWVVFLTRDVVDDFATHIRLYRKSKESCEKMPKLAGGVKPNDIERVFFELENKLEHGFDRRFVSMSRSFEKDYQLALSSILSYILLPADEFSSKLSRFLIRDILAAEVIGQTVDLLSNPDYVVEILLWLLNDVPLKYEDFLTVLETCDSTDELSATIEILQKEIDVQRSKDIGGTDGRAVKQQLSSLYFLKKQIANRLNALQTSDAAIDESDSSWSECANLYDLSLTFVLCNNVALCHFIDFLCRTDGKHYIDLFLTIEGFKTSFGQPSTSGYNVLPSHGVAYDRRKETVSNAREVASELYKQFFSEQTCQVVDISDAMKKRLQNNIQERYDVNHWFDEVQKKIFDILEYDPRFYPAFKRSYAYVKLLAELRLLPTVYEKMDSTFCPSEEGIGNVQSSLFAVYHVSVEKLNSRHECVLQWTVNRRYSDFSQFNTIIRQKFPSLAKLSFPAKRVFRNLSYDFLEKRKRALESYLRMLLNPDLVRKYTGLEDVVLDFLSRKKLLVENATLSDKITSVVEPIRTGVKSIGNAVIAVPDALFDGVIRVSDEIGKATRSMLGVNSAQKVNGDGRAGGRVADVLNVERSDEVPFRILLLCLDEIFSLREKNQWIRRRMVEFVRQFVHGAFGSSFNRRIVEFVTWMTSEDQVASCIKTFRNSYMANGTFSSYSPPRPTNALLRSRLIAKGKLLTFIP</sequence>
<accession>A0A183IXF6</accession>
<name>A0A183IXF6_9BILA</name>
<evidence type="ECO:0000259" key="2">
    <source>
        <dbReference type="PROSITE" id="PS50132"/>
    </source>
</evidence>
<dbReference type="PROSITE" id="PS51207">
    <property type="entry name" value="PXA"/>
    <property type="match status" value="1"/>
</dbReference>
<reference evidence="7" key="1">
    <citation type="submission" date="2016-06" db="UniProtKB">
        <authorList>
            <consortium name="WormBaseParasite"/>
        </authorList>
    </citation>
    <scope>IDENTIFICATION</scope>
</reference>
<evidence type="ECO:0000259" key="3">
    <source>
        <dbReference type="PROSITE" id="PS50195"/>
    </source>
</evidence>
<dbReference type="InterPro" id="IPR003114">
    <property type="entry name" value="Phox_assoc"/>
</dbReference>
<protein>
    <submittedName>
        <fullName evidence="7">Sorting nexin-13</fullName>
    </submittedName>
</protein>
<dbReference type="SMART" id="SM00315">
    <property type="entry name" value="RGS"/>
    <property type="match status" value="1"/>
</dbReference>
<dbReference type="PROSITE" id="PS50132">
    <property type="entry name" value="RGS"/>
    <property type="match status" value="1"/>
</dbReference>
<organism evidence="7">
    <name type="scientific">Soboliphyme baturini</name>
    <dbReference type="NCBI Taxonomy" id="241478"/>
    <lineage>
        <taxon>Eukaryota</taxon>
        <taxon>Metazoa</taxon>
        <taxon>Ecdysozoa</taxon>
        <taxon>Nematoda</taxon>
        <taxon>Enoplea</taxon>
        <taxon>Dorylaimia</taxon>
        <taxon>Dioctophymatida</taxon>
        <taxon>Dioctophymatoidea</taxon>
        <taxon>Soboliphymatidae</taxon>
        <taxon>Soboliphyme</taxon>
    </lineage>
</organism>
<dbReference type="PANTHER" id="PTHR22775">
    <property type="entry name" value="SORTING NEXIN"/>
    <property type="match status" value="1"/>
</dbReference>
<evidence type="ECO:0000313" key="7">
    <source>
        <dbReference type="WBParaSite" id="SBAD_0000861301-mRNA-1"/>
    </source>
</evidence>
<dbReference type="InterPro" id="IPR036871">
    <property type="entry name" value="PX_dom_sf"/>
</dbReference>
<evidence type="ECO:0000313" key="6">
    <source>
        <dbReference type="Proteomes" id="UP000270296"/>
    </source>
</evidence>
<dbReference type="Proteomes" id="UP000270296">
    <property type="component" value="Unassembled WGS sequence"/>
</dbReference>
<dbReference type="PANTHER" id="PTHR22775:SF3">
    <property type="entry name" value="SORTING NEXIN-13"/>
    <property type="match status" value="1"/>
</dbReference>
<dbReference type="InterPro" id="IPR036305">
    <property type="entry name" value="RGS_sf"/>
</dbReference>
<dbReference type="Gene3D" id="3.30.1520.10">
    <property type="entry name" value="Phox-like domain"/>
    <property type="match status" value="1"/>
</dbReference>
<dbReference type="InterPro" id="IPR044926">
    <property type="entry name" value="RGS_subdomain_2"/>
</dbReference>
<evidence type="ECO:0000259" key="4">
    <source>
        <dbReference type="PROSITE" id="PS51207"/>
    </source>
</evidence>
<dbReference type="Pfam" id="PF08628">
    <property type="entry name" value="Nexin_C"/>
    <property type="match status" value="1"/>
</dbReference>
<dbReference type="Pfam" id="PF00787">
    <property type="entry name" value="PX"/>
    <property type="match status" value="1"/>
</dbReference>
<dbReference type="Pfam" id="PF00615">
    <property type="entry name" value="RGS"/>
    <property type="match status" value="1"/>
</dbReference>
<dbReference type="InterPro" id="IPR001683">
    <property type="entry name" value="PX_dom"/>
</dbReference>
<dbReference type="Gene3D" id="1.10.167.10">
    <property type="entry name" value="Regulator of G-protein Signalling 4, domain 2"/>
    <property type="match status" value="1"/>
</dbReference>
<dbReference type="GO" id="GO:0005769">
    <property type="term" value="C:early endosome"/>
    <property type="evidence" value="ECO:0007669"/>
    <property type="project" value="TreeGrafter"/>
</dbReference>
<keyword evidence="6" id="KW-1185">Reference proteome</keyword>
<dbReference type="PROSITE" id="PS50195">
    <property type="entry name" value="PX"/>
    <property type="match status" value="1"/>
</dbReference>
<dbReference type="EMBL" id="UZAM01011462">
    <property type="protein sequence ID" value="VDP16394.1"/>
    <property type="molecule type" value="Genomic_DNA"/>
</dbReference>